<proteinExistence type="inferred from homology"/>
<dbReference type="EC" id="3.5.3.6" evidence="5"/>
<dbReference type="RefSeq" id="WP_123925791.1">
    <property type="nucleotide sequence ID" value="NZ_JBPSDP010000012.1"/>
</dbReference>
<keyword evidence="6" id="KW-1185">Reference proteome</keyword>
<dbReference type="PRINTS" id="PR01466">
    <property type="entry name" value="ARGDEIMINASE"/>
</dbReference>
<feature type="active site" description="Amidino-cysteine intermediate" evidence="3">
    <location>
        <position position="412"/>
    </location>
</feature>
<evidence type="ECO:0000256" key="2">
    <source>
        <dbReference type="ARBA" id="ARBA00022801"/>
    </source>
</evidence>
<protein>
    <submittedName>
        <fullName evidence="5">Arginine deiminase</fullName>
        <ecNumber evidence="5">3.5.3.6</ecNumber>
    </submittedName>
</protein>
<comment type="similarity">
    <text evidence="1">Belongs to the arginine deiminase family.</text>
</comment>
<dbReference type="GO" id="GO:0016990">
    <property type="term" value="F:arginine deiminase activity"/>
    <property type="evidence" value="ECO:0007669"/>
    <property type="project" value="UniProtKB-EC"/>
</dbReference>
<feature type="region of interest" description="Disordered" evidence="4">
    <location>
        <begin position="1"/>
        <end position="20"/>
    </location>
</feature>
<sequence length="422" mass="45014">MARNPESAAHSDTSAQPGPFVLGCTTEVGRLRAVMMHRPGPELARLTTANDTDDYLFARVPDLARARDEHDAFADALRDRGVEVLLLGDLLTEAIEHSGAARIQGISAAVGVRRLGRHLADELSRYLRALPSADLARVLTAGITFGELPDINVSTSSSLVRQMHRGDEFAIEPLPNALYSRDSSFWVGSRFAISSLARRARAREASLVDLIYAHHPRFLGARRAYESRVAPVEGGDVLLLAPGVVAVGVGERTTPAGAEALAQSLFADALAHTVLAIPIDRNGVFMHLGTMCTMVDAEQFLVHPVMAEGMSAFAVRGDGTGGVSVSQARPFAEAAAEAMGRDAITLIEPDLASGVADPGRWNDSSNTLAVEPGVVVSYRHNSDTNRRLRESGIEVIEIDGSELDAGRGGPRCMACPLARDEI</sequence>
<dbReference type="AlphaFoldDB" id="A0A3N4GSE5"/>
<evidence type="ECO:0000313" key="6">
    <source>
        <dbReference type="Proteomes" id="UP000267536"/>
    </source>
</evidence>
<dbReference type="PANTHER" id="PTHR47271">
    <property type="entry name" value="ARGININE DEIMINASE"/>
    <property type="match status" value="1"/>
</dbReference>
<name>A0A3N4GSE5_9ACTN</name>
<dbReference type="PIRSF" id="PIRSF006356">
    <property type="entry name" value="Arg_deiminase"/>
    <property type="match status" value="1"/>
</dbReference>
<gene>
    <name evidence="5" type="ORF">EF294_03955</name>
</gene>
<evidence type="ECO:0000256" key="3">
    <source>
        <dbReference type="PIRSR" id="PIRSR006356-1"/>
    </source>
</evidence>
<dbReference type="PROSITE" id="PS51257">
    <property type="entry name" value="PROKAR_LIPOPROTEIN"/>
    <property type="match status" value="1"/>
</dbReference>
<dbReference type="GO" id="GO:0019546">
    <property type="term" value="P:L-arginine deiminase pathway"/>
    <property type="evidence" value="ECO:0007669"/>
    <property type="project" value="TreeGrafter"/>
</dbReference>
<dbReference type="Proteomes" id="UP000267536">
    <property type="component" value="Unassembled WGS sequence"/>
</dbReference>
<evidence type="ECO:0000256" key="4">
    <source>
        <dbReference type="SAM" id="MobiDB-lite"/>
    </source>
</evidence>
<reference evidence="5 6" key="1">
    <citation type="submission" date="2018-11" db="EMBL/GenBank/DDBJ databases">
        <title>Draft genome sequence of Gordonia sp. RS15-1S isolated from rice stems.</title>
        <authorList>
            <person name="Muangham S."/>
        </authorList>
    </citation>
    <scope>NUCLEOTIDE SEQUENCE [LARGE SCALE GENOMIC DNA]</scope>
    <source>
        <strain evidence="5 6">RS15-1S</strain>
    </source>
</reference>
<dbReference type="EMBL" id="RKMH01000002">
    <property type="protein sequence ID" value="RPA65893.1"/>
    <property type="molecule type" value="Genomic_DNA"/>
</dbReference>
<keyword evidence="2 5" id="KW-0378">Hydrolase</keyword>
<accession>A0A3N4GSE5</accession>
<evidence type="ECO:0000313" key="5">
    <source>
        <dbReference type="EMBL" id="RPA65893.1"/>
    </source>
</evidence>
<dbReference type="Gene3D" id="1.10.3930.10">
    <property type="entry name" value="Arginine deiminase"/>
    <property type="match status" value="1"/>
</dbReference>
<dbReference type="PANTHER" id="PTHR47271:SF2">
    <property type="entry name" value="ARGININE DEIMINASE"/>
    <property type="match status" value="1"/>
</dbReference>
<organism evidence="5 6">
    <name type="scientific">Gordonia oryzae</name>
    <dbReference type="NCBI Taxonomy" id="2487349"/>
    <lineage>
        <taxon>Bacteria</taxon>
        <taxon>Bacillati</taxon>
        <taxon>Actinomycetota</taxon>
        <taxon>Actinomycetes</taxon>
        <taxon>Mycobacteriales</taxon>
        <taxon>Gordoniaceae</taxon>
        <taxon>Gordonia</taxon>
    </lineage>
</organism>
<dbReference type="Gene3D" id="3.75.10.10">
    <property type="entry name" value="L-arginine/glycine Amidinotransferase, Chain A"/>
    <property type="match status" value="1"/>
</dbReference>
<evidence type="ECO:0000256" key="1">
    <source>
        <dbReference type="ARBA" id="ARBA00010206"/>
    </source>
</evidence>
<dbReference type="OrthoDB" id="9807502at2"/>
<dbReference type="SUPFAM" id="SSF55909">
    <property type="entry name" value="Pentein"/>
    <property type="match status" value="1"/>
</dbReference>
<dbReference type="InterPro" id="IPR003876">
    <property type="entry name" value="Arg_deiminase"/>
</dbReference>
<dbReference type="Pfam" id="PF02274">
    <property type="entry name" value="ADI"/>
    <property type="match status" value="1"/>
</dbReference>
<comment type="caution">
    <text evidence="5">The sequence shown here is derived from an EMBL/GenBank/DDBJ whole genome shotgun (WGS) entry which is preliminary data.</text>
</comment>
<dbReference type="NCBIfam" id="NF002381">
    <property type="entry name" value="PRK01388.1"/>
    <property type="match status" value="1"/>
</dbReference>